<protein>
    <submittedName>
        <fullName evidence="11">Two-component response regulator, YesN/AraC family, consists of REC and AraC-type DNA-binding domains</fullName>
    </submittedName>
</protein>
<evidence type="ECO:0000259" key="10">
    <source>
        <dbReference type="PROSITE" id="PS50110"/>
    </source>
</evidence>
<dbReference type="Gene3D" id="3.40.50.2300">
    <property type="match status" value="1"/>
</dbReference>
<keyword evidence="4" id="KW-0902">Two-component regulatory system</keyword>
<evidence type="ECO:0000256" key="5">
    <source>
        <dbReference type="ARBA" id="ARBA00023015"/>
    </source>
</evidence>
<evidence type="ECO:0000313" key="11">
    <source>
        <dbReference type="EMBL" id="SDH79682.1"/>
    </source>
</evidence>
<dbReference type="InterPro" id="IPR018060">
    <property type="entry name" value="HTH_AraC"/>
</dbReference>
<dbReference type="InterPro" id="IPR011006">
    <property type="entry name" value="CheY-like_superfamily"/>
</dbReference>
<dbReference type="AlphaFoldDB" id="A0A1G8FCA2"/>
<name>A0A1G8FCA2_9BACL</name>
<dbReference type="PROSITE" id="PS50110">
    <property type="entry name" value="RESPONSE_REGULATORY"/>
    <property type="match status" value="1"/>
</dbReference>
<evidence type="ECO:0000256" key="6">
    <source>
        <dbReference type="ARBA" id="ARBA00023125"/>
    </source>
</evidence>
<gene>
    <name evidence="11" type="ORF">SAMN05216192_101198</name>
</gene>
<dbReference type="SMART" id="SM00342">
    <property type="entry name" value="HTH_ARAC"/>
    <property type="match status" value="1"/>
</dbReference>
<keyword evidence="2" id="KW-0963">Cytoplasm</keyword>
<evidence type="ECO:0000256" key="4">
    <source>
        <dbReference type="ARBA" id="ARBA00023012"/>
    </source>
</evidence>
<dbReference type="SUPFAM" id="SSF52172">
    <property type="entry name" value="CheY-like"/>
    <property type="match status" value="1"/>
</dbReference>
<dbReference type="PANTHER" id="PTHR42713:SF3">
    <property type="entry name" value="TRANSCRIPTIONAL REGULATORY PROTEIN HPTR"/>
    <property type="match status" value="1"/>
</dbReference>
<organism evidence="11 12">
    <name type="scientific">Paenibacillus typhae</name>
    <dbReference type="NCBI Taxonomy" id="1174501"/>
    <lineage>
        <taxon>Bacteria</taxon>
        <taxon>Bacillati</taxon>
        <taxon>Bacillota</taxon>
        <taxon>Bacilli</taxon>
        <taxon>Bacillales</taxon>
        <taxon>Paenibacillaceae</taxon>
        <taxon>Paenibacillus</taxon>
    </lineage>
</organism>
<dbReference type="GO" id="GO:0005737">
    <property type="term" value="C:cytoplasm"/>
    <property type="evidence" value="ECO:0007669"/>
    <property type="project" value="UniProtKB-SubCell"/>
</dbReference>
<comment type="subcellular location">
    <subcellularLocation>
        <location evidence="1">Cytoplasm</location>
    </subcellularLocation>
</comment>
<dbReference type="EMBL" id="FNDX01000001">
    <property type="protein sequence ID" value="SDH79682.1"/>
    <property type="molecule type" value="Genomic_DNA"/>
</dbReference>
<dbReference type="OrthoDB" id="342399at2"/>
<keyword evidence="5" id="KW-0805">Transcription regulation</keyword>
<dbReference type="SUPFAM" id="SSF46689">
    <property type="entry name" value="Homeodomain-like"/>
    <property type="match status" value="2"/>
</dbReference>
<evidence type="ECO:0000259" key="9">
    <source>
        <dbReference type="PROSITE" id="PS01124"/>
    </source>
</evidence>
<evidence type="ECO:0000256" key="1">
    <source>
        <dbReference type="ARBA" id="ARBA00004496"/>
    </source>
</evidence>
<keyword evidence="12" id="KW-1185">Reference proteome</keyword>
<dbReference type="GO" id="GO:0043565">
    <property type="term" value="F:sequence-specific DNA binding"/>
    <property type="evidence" value="ECO:0007669"/>
    <property type="project" value="InterPro"/>
</dbReference>
<evidence type="ECO:0000256" key="7">
    <source>
        <dbReference type="ARBA" id="ARBA00023163"/>
    </source>
</evidence>
<dbReference type="GO" id="GO:0000160">
    <property type="term" value="P:phosphorelay signal transduction system"/>
    <property type="evidence" value="ECO:0007669"/>
    <property type="project" value="UniProtKB-KW"/>
</dbReference>
<keyword evidence="6 11" id="KW-0238">DNA-binding</keyword>
<keyword evidence="7" id="KW-0804">Transcription</keyword>
<dbReference type="Pfam" id="PF12833">
    <property type="entry name" value="HTH_18"/>
    <property type="match status" value="1"/>
</dbReference>
<evidence type="ECO:0000313" key="12">
    <source>
        <dbReference type="Proteomes" id="UP000199050"/>
    </source>
</evidence>
<dbReference type="InterPro" id="IPR001789">
    <property type="entry name" value="Sig_transdc_resp-reg_receiver"/>
</dbReference>
<evidence type="ECO:0000256" key="2">
    <source>
        <dbReference type="ARBA" id="ARBA00022490"/>
    </source>
</evidence>
<dbReference type="PROSITE" id="PS01124">
    <property type="entry name" value="HTH_ARAC_FAMILY_2"/>
    <property type="match status" value="1"/>
</dbReference>
<dbReference type="STRING" id="1174501.SAMN05216192_101198"/>
<feature type="domain" description="Response regulatory" evidence="10">
    <location>
        <begin position="3"/>
        <end position="121"/>
    </location>
</feature>
<dbReference type="Proteomes" id="UP000199050">
    <property type="component" value="Unassembled WGS sequence"/>
</dbReference>
<dbReference type="SMART" id="SM00448">
    <property type="entry name" value="REC"/>
    <property type="match status" value="1"/>
</dbReference>
<dbReference type="Gene3D" id="1.10.10.60">
    <property type="entry name" value="Homeodomain-like"/>
    <property type="match status" value="2"/>
</dbReference>
<dbReference type="RefSeq" id="WP_090711296.1">
    <property type="nucleotide sequence ID" value="NZ_CBCSKY010000007.1"/>
</dbReference>
<evidence type="ECO:0000256" key="8">
    <source>
        <dbReference type="PROSITE-ProRule" id="PRU00169"/>
    </source>
</evidence>
<keyword evidence="3 8" id="KW-0597">Phosphoprotein</keyword>
<feature type="modified residue" description="4-aspartylphosphate" evidence="8">
    <location>
        <position position="56"/>
    </location>
</feature>
<dbReference type="GO" id="GO:0003700">
    <property type="term" value="F:DNA-binding transcription factor activity"/>
    <property type="evidence" value="ECO:0007669"/>
    <property type="project" value="InterPro"/>
</dbReference>
<feature type="domain" description="HTH araC/xylS-type" evidence="9">
    <location>
        <begin position="428"/>
        <end position="526"/>
    </location>
</feature>
<dbReference type="InterPro" id="IPR009057">
    <property type="entry name" value="Homeodomain-like_sf"/>
</dbReference>
<dbReference type="PANTHER" id="PTHR42713">
    <property type="entry name" value="HISTIDINE KINASE-RELATED"/>
    <property type="match status" value="1"/>
</dbReference>
<dbReference type="CDD" id="cd17536">
    <property type="entry name" value="REC_YesN-like"/>
    <property type="match status" value="1"/>
</dbReference>
<proteinExistence type="predicted"/>
<accession>A0A1G8FCA2</accession>
<sequence length="532" mass="61514">MIKLAIVDDESLVRVGFQTIIDWQAFGYELHGVYRNGKEAWEAFCQNGTPDVLLTDIRMPEMDGLELIRHIRQADMDMIILVLSSYEEFEYTRKSIQLGVQDYIPKHLFDPEELIATLSRLTDKKKNAVQEQMQRSHSNALDEEKQRLMTHSRMLPGIIAPAVVMDPVNYPILSEMLKHTSSVRWVTIHSWLVNHSDHASDQSALGFLLQDLMNKTVYAVPLGVDRGSFHGLLFCDEQGQEEILMLTGLVKEWIDTVKQNLAITVVAGLSESRSFQECKMLRNQAEQMFECSFFKGPGLYRFELERDPDPEPIELQLQQWQQQFAILMKQASYTEFKKWLDVVGEELSRLHSPDTAFRLIQWMLKVYLNDRMDNNLLSGIDEVSAVPSPFFSKGHFLTWNDLKNSFLETVEHLEASAGSKPGRHPWLEPVFVYVKEHFADSIRLEEAAKMVNLNIHYFSHRFSQEMGMTFLEYVTQIRIRKSMQLIREFQLSAEEVASRVGYPNSNYFVKVFKKVTGMTVSEFKSSQVSKLN</sequence>
<dbReference type="InterPro" id="IPR051552">
    <property type="entry name" value="HptR"/>
</dbReference>
<dbReference type="Pfam" id="PF00072">
    <property type="entry name" value="Response_reg"/>
    <property type="match status" value="1"/>
</dbReference>
<evidence type="ECO:0000256" key="3">
    <source>
        <dbReference type="ARBA" id="ARBA00022553"/>
    </source>
</evidence>
<reference evidence="12" key="1">
    <citation type="submission" date="2016-10" db="EMBL/GenBank/DDBJ databases">
        <authorList>
            <person name="Varghese N."/>
            <person name="Submissions S."/>
        </authorList>
    </citation>
    <scope>NUCLEOTIDE SEQUENCE [LARGE SCALE GENOMIC DNA]</scope>
    <source>
        <strain evidence="12">CGMCC 1.11012</strain>
    </source>
</reference>